<dbReference type="InterPro" id="IPR000715">
    <property type="entry name" value="Glycosyl_transferase_4"/>
</dbReference>
<accession>A0A2M7RHW0</accession>
<keyword evidence="6 7" id="KW-0472">Membrane</keyword>
<dbReference type="GO" id="GO:0044038">
    <property type="term" value="P:cell wall macromolecule biosynthetic process"/>
    <property type="evidence" value="ECO:0007669"/>
    <property type="project" value="TreeGrafter"/>
</dbReference>
<organism evidence="8 9">
    <name type="scientific">Candidatus Kerfeldbacteria bacterium CG_4_10_14_0_8_um_filter_42_10</name>
    <dbReference type="NCBI Taxonomy" id="2014248"/>
    <lineage>
        <taxon>Bacteria</taxon>
        <taxon>Candidatus Kerfeldiibacteriota</taxon>
    </lineage>
</organism>
<dbReference type="GO" id="GO:0005886">
    <property type="term" value="C:plasma membrane"/>
    <property type="evidence" value="ECO:0007669"/>
    <property type="project" value="UniProtKB-SubCell"/>
</dbReference>
<keyword evidence="4 7" id="KW-0812">Transmembrane</keyword>
<feature type="transmembrane region" description="Helical" evidence="7">
    <location>
        <begin position="49"/>
        <end position="69"/>
    </location>
</feature>
<dbReference type="Pfam" id="PF00953">
    <property type="entry name" value="Glycos_transf_4"/>
    <property type="match status" value="1"/>
</dbReference>
<evidence type="ECO:0000256" key="2">
    <source>
        <dbReference type="ARBA" id="ARBA00022475"/>
    </source>
</evidence>
<dbReference type="GO" id="GO:0071555">
    <property type="term" value="P:cell wall organization"/>
    <property type="evidence" value="ECO:0007669"/>
    <property type="project" value="TreeGrafter"/>
</dbReference>
<protein>
    <recommendedName>
        <fullName evidence="10">Undecaprenyl-phosphate alpha-N-acetylglucosaminyl 1-phosphate transferase</fullName>
    </recommendedName>
</protein>
<sequence length="381" mass="41992">MIFDYLIPFLLSFAGVILITPLIKSFALKRNIVDDPRIYPERKIQAKPTPLLGGIAVFTAFSLVLLYYTLFTHRILGGYMLSKHVSGIILAGLLLMVGGYLDDKYDLKPLQQIIWPLLASLVIIAAGIGIPYITNPFGGTLYLDTIKIELFKLGEIPYYFTLWADLLALIWLMGMVYTTKFLDGLDGLVPGVGAIGAFVTFVLSLTKTVAQPETALVSIILGGALLGFIVFSFHPARIFLGEGGSTFIGFMLGVLAIISGAKIATALLIMGIPILDTLWVVLRRVFKERKSPFWGDKKHLHFRLLDIGLSQRQAVLFLYLITAAFGATSLFLKTEEKLTALIVLLGVMLVLAVSLVLIYRYKKSKGNLTPIYGVDKSETKH</sequence>
<dbReference type="CDD" id="cd06853">
    <property type="entry name" value="GT_WecA_like"/>
    <property type="match status" value="1"/>
</dbReference>
<feature type="transmembrane region" description="Helical" evidence="7">
    <location>
        <begin position="113"/>
        <end position="133"/>
    </location>
</feature>
<dbReference type="EMBL" id="PFMD01000051">
    <property type="protein sequence ID" value="PIY96338.1"/>
    <property type="molecule type" value="Genomic_DNA"/>
</dbReference>
<comment type="caution">
    <text evidence="8">The sequence shown here is derived from an EMBL/GenBank/DDBJ whole genome shotgun (WGS) entry which is preliminary data.</text>
</comment>
<dbReference type="Proteomes" id="UP000230779">
    <property type="component" value="Unassembled WGS sequence"/>
</dbReference>
<evidence type="ECO:0000256" key="3">
    <source>
        <dbReference type="ARBA" id="ARBA00022679"/>
    </source>
</evidence>
<evidence type="ECO:0000256" key="4">
    <source>
        <dbReference type="ARBA" id="ARBA00022692"/>
    </source>
</evidence>
<feature type="transmembrane region" description="Helical" evidence="7">
    <location>
        <begin position="156"/>
        <end position="177"/>
    </location>
</feature>
<feature type="transmembrane region" description="Helical" evidence="7">
    <location>
        <begin position="264"/>
        <end position="282"/>
    </location>
</feature>
<dbReference type="PANTHER" id="PTHR22926">
    <property type="entry name" value="PHOSPHO-N-ACETYLMURAMOYL-PENTAPEPTIDE-TRANSFERASE"/>
    <property type="match status" value="1"/>
</dbReference>
<dbReference type="GO" id="GO:0016780">
    <property type="term" value="F:phosphotransferase activity, for other substituted phosphate groups"/>
    <property type="evidence" value="ECO:0007669"/>
    <property type="project" value="InterPro"/>
</dbReference>
<evidence type="ECO:0000256" key="1">
    <source>
        <dbReference type="ARBA" id="ARBA00004651"/>
    </source>
</evidence>
<feature type="transmembrane region" description="Helical" evidence="7">
    <location>
        <begin position="338"/>
        <end position="359"/>
    </location>
</feature>
<feature type="transmembrane region" description="Helical" evidence="7">
    <location>
        <begin position="215"/>
        <end position="231"/>
    </location>
</feature>
<evidence type="ECO:0008006" key="10">
    <source>
        <dbReference type="Google" id="ProtNLM"/>
    </source>
</evidence>
<evidence type="ECO:0000256" key="7">
    <source>
        <dbReference type="SAM" id="Phobius"/>
    </source>
</evidence>
<feature type="transmembrane region" description="Helical" evidence="7">
    <location>
        <begin position="238"/>
        <end position="258"/>
    </location>
</feature>
<dbReference type="AlphaFoldDB" id="A0A2M7RHW0"/>
<comment type="subcellular location">
    <subcellularLocation>
        <location evidence="1">Cell membrane</location>
        <topology evidence="1">Multi-pass membrane protein</topology>
    </subcellularLocation>
</comment>
<name>A0A2M7RHW0_9BACT</name>
<feature type="transmembrane region" description="Helical" evidence="7">
    <location>
        <begin position="184"/>
        <end position="203"/>
    </location>
</feature>
<feature type="transmembrane region" description="Helical" evidence="7">
    <location>
        <begin position="314"/>
        <end position="332"/>
    </location>
</feature>
<keyword evidence="5 7" id="KW-1133">Transmembrane helix</keyword>
<proteinExistence type="predicted"/>
<reference evidence="8 9" key="1">
    <citation type="submission" date="2017-09" db="EMBL/GenBank/DDBJ databases">
        <title>Depth-based differentiation of microbial function through sediment-hosted aquifers and enrichment of novel symbionts in the deep terrestrial subsurface.</title>
        <authorList>
            <person name="Probst A.J."/>
            <person name="Ladd B."/>
            <person name="Jarett J.K."/>
            <person name="Geller-Mcgrath D.E."/>
            <person name="Sieber C.M."/>
            <person name="Emerson J.B."/>
            <person name="Anantharaman K."/>
            <person name="Thomas B.C."/>
            <person name="Malmstrom R."/>
            <person name="Stieglmeier M."/>
            <person name="Klingl A."/>
            <person name="Woyke T."/>
            <person name="Ryan C.M."/>
            <person name="Banfield J.F."/>
        </authorList>
    </citation>
    <scope>NUCLEOTIDE SEQUENCE [LARGE SCALE GENOMIC DNA]</scope>
    <source>
        <strain evidence="8">CG_4_10_14_0_8_um_filter_42_10</strain>
    </source>
</reference>
<evidence type="ECO:0000313" key="9">
    <source>
        <dbReference type="Proteomes" id="UP000230779"/>
    </source>
</evidence>
<dbReference type="PANTHER" id="PTHR22926:SF3">
    <property type="entry name" value="UNDECAPRENYL-PHOSPHATE ALPHA-N-ACETYLGLUCOSAMINYL 1-PHOSPHATE TRANSFERASE"/>
    <property type="match status" value="1"/>
</dbReference>
<keyword evidence="2" id="KW-1003">Cell membrane</keyword>
<dbReference type="GO" id="GO:0009103">
    <property type="term" value="P:lipopolysaccharide biosynthetic process"/>
    <property type="evidence" value="ECO:0007669"/>
    <property type="project" value="TreeGrafter"/>
</dbReference>
<gene>
    <name evidence="8" type="ORF">COY66_04295</name>
</gene>
<feature type="transmembrane region" description="Helical" evidence="7">
    <location>
        <begin position="6"/>
        <end position="28"/>
    </location>
</feature>
<evidence type="ECO:0000313" key="8">
    <source>
        <dbReference type="EMBL" id="PIY96338.1"/>
    </source>
</evidence>
<evidence type="ECO:0000256" key="6">
    <source>
        <dbReference type="ARBA" id="ARBA00023136"/>
    </source>
</evidence>
<evidence type="ECO:0000256" key="5">
    <source>
        <dbReference type="ARBA" id="ARBA00022989"/>
    </source>
</evidence>
<feature type="transmembrane region" description="Helical" evidence="7">
    <location>
        <begin position="81"/>
        <end position="101"/>
    </location>
</feature>
<keyword evidence="3" id="KW-0808">Transferase</keyword>